<proteinExistence type="predicted"/>
<dbReference type="SMART" id="SM00332">
    <property type="entry name" value="PP2Cc"/>
    <property type="match status" value="1"/>
</dbReference>
<dbReference type="Pfam" id="PF13672">
    <property type="entry name" value="PP2C_2"/>
    <property type="match status" value="1"/>
</dbReference>
<dbReference type="GO" id="GO:0004722">
    <property type="term" value="F:protein serine/threonine phosphatase activity"/>
    <property type="evidence" value="ECO:0007669"/>
    <property type="project" value="InterPro"/>
</dbReference>
<protein>
    <submittedName>
        <fullName evidence="2">Protein phosphatase</fullName>
    </submittedName>
</protein>
<dbReference type="STRING" id="1121925.SAMN02746011_01285"/>
<evidence type="ECO:0000313" key="3">
    <source>
        <dbReference type="Proteomes" id="UP000189941"/>
    </source>
</evidence>
<keyword evidence="3" id="KW-1185">Reference proteome</keyword>
<reference evidence="3" key="1">
    <citation type="submission" date="2017-02" db="EMBL/GenBank/DDBJ databases">
        <authorList>
            <person name="Varghese N."/>
            <person name="Submissions S."/>
        </authorList>
    </citation>
    <scope>NUCLEOTIDE SEQUENCE [LARGE SCALE GENOMIC DNA]</scope>
    <source>
        <strain evidence="3">DSM 15739</strain>
    </source>
</reference>
<dbReference type="EMBL" id="FUWO01000010">
    <property type="protein sequence ID" value="SJZ60849.1"/>
    <property type="molecule type" value="Genomic_DNA"/>
</dbReference>
<dbReference type="NCBIfam" id="NF033484">
    <property type="entry name" value="Stp1_PP2C_phos"/>
    <property type="match status" value="1"/>
</dbReference>
<dbReference type="PANTHER" id="PTHR13832">
    <property type="entry name" value="PROTEIN PHOSPHATASE 2C"/>
    <property type="match status" value="1"/>
</dbReference>
<name>A0A1T4M1H8_9LACT</name>
<feature type="domain" description="PPM-type phosphatase" evidence="1">
    <location>
        <begin position="7"/>
        <end position="247"/>
    </location>
</feature>
<dbReference type="InterPro" id="IPR036457">
    <property type="entry name" value="PPM-type-like_dom_sf"/>
</dbReference>
<dbReference type="PANTHER" id="PTHR13832:SF860">
    <property type="entry name" value="PROTEIN PHOSPHATASE PHPP"/>
    <property type="match status" value="1"/>
</dbReference>
<evidence type="ECO:0000313" key="2">
    <source>
        <dbReference type="EMBL" id="SJZ60849.1"/>
    </source>
</evidence>
<organism evidence="2 3">
    <name type="scientific">Globicatella sulfidifaciens DSM 15739</name>
    <dbReference type="NCBI Taxonomy" id="1121925"/>
    <lineage>
        <taxon>Bacteria</taxon>
        <taxon>Bacillati</taxon>
        <taxon>Bacillota</taxon>
        <taxon>Bacilli</taxon>
        <taxon>Lactobacillales</taxon>
        <taxon>Aerococcaceae</taxon>
        <taxon>Globicatella</taxon>
    </lineage>
</organism>
<dbReference type="PROSITE" id="PS51746">
    <property type="entry name" value="PPM_2"/>
    <property type="match status" value="1"/>
</dbReference>
<dbReference type="SUPFAM" id="SSF81606">
    <property type="entry name" value="PP2C-like"/>
    <property type="match status" value="1"/>
</dbReference>
<dbReference type="Gene3D" id="3.60.40.10">
    <property type="entry name" value="PPM-type phosphatase domain"/>
    <property type="match status" value="1"/>
</dbReference>
<sequence>MRGERMKIKVRSNVGRKRSSNQDYADYFTNQHQQVLFILCDGVGGHQAGDVASKQTTQFLGERFVQTEEKFDLTNIQTWLKEQIEAVNLYIYETSKSESQLEGMGTTLVAGIVVEDQLVIVHVGDSRAYVYKEGQLRQVTEDHSLVNVLIKTGEITKEEGQMHPQRNVVTQSIGVTPDVEAESNLIPLEQVEMLMLCSDGLTNMVEDAQLLEMFNQDRLADDFPEKLIEAANNAGGTDNITVILASEFSNEEVSA</sequence>
<dbReference type="SMART" id="SM00331">
    <property type="entry name" value="PP2C_SIG"/>
    <property type="match status" value="1"/>
</dbReference>
<evidence type="ECO:0000259" key="1">
    <source>
        <dbReference type="PROSITE" id="PS51746"/>
    </source>
</evidence>
<dbReference type="InterPro" id="IPR015655">
    <property type="entry name" value="PP2C"/>
</dbReference>
<accession>A0A1T4M1H8</accession>
<dbReference type="Proteomes" id="UP000189941">
    <property type="component" value="Unassembled WGS sequence"/>
</dbReference>
<gene>
    <name evidence="2" type="ORF">SAMN02746011_01285</name>
</gene>
<dbReference type="InterPro" id="IPR001932">
    <property type="entry name" value="PPM-type_phosphatase-like_dom"/>
</dbReference>
<dbReference type="CDD" id="cd00143">
    <property type="entry name" value="PP2Cc"/>
    <property type="match status" value="1"/>
</dbReference>
<dbReference type="AlphaFoldDB" id="A0A1T4M1H8"/>